<evidence type="ECO:0008006" key="5">
    <source>
        <dbReference type="Google" id="ProtNLM"/>
    </source>
</evidence>
<evidence type="ECO:0000313" key="4">
    <source>
        <dbReference type="Proteomes" id="UP000631114"/>
    </source>
</evidence>
<dbReference type="PANTHER" id="PTHR45463:SF4">
    <property type="entry name" value="REGULATION PROTEIN, PUTATIVE-RELATED"/>
    <property type="match status" value="1"/>
</dbReference>
<dbReference type="OrthoDB" id="642536at2759"/>
<sequence>MFPNAPIHLVFQFVRVYKKCVVVHLAGKSTVITIGGLVVGVVVGSAVENWLHVDIVPFFGIHSPAVVVENYNRKSSKRIFLCDMGNQLKFCTKKRGSSLWSLLQQDILWLIIEHLDFIDCQCVSAVCRNWRSACKNYCTISSFRTPDDQIPWLMSQNSQPNSMVEFYRPLTNKTHKIYLPEIFATLCLYSKDGWLLLRPYANHQLFLLNLFTKDKIDLPKLIVDPKNFISKGTFSTQLKSPNCVIVVANNYNCDKGAIYGWKTGAATWKEYDLSGPPVAYISNIWLTDNLFYYFFSHGTKGVVLDVDLNFLQNILFSKRTHVSYNMTVCENELYAISEDASDVYRFDRSAMDWVTVDSSNLICFYGKMFSDTGAMIREQGRKAHLLLDNLISRGCQKERREGPVIFVYVRMEGEHAYRTTWIKVG</sequence>
<evidence type="ECO:0000259" key="1">
    <source>
        <dbReference type="Pfam" id="PF00646"/>
    </source>
</evidence>
<protein>
    <recommendedName>
        <fullName evidence="5">F-box domain-containing protein</fullName>
    </recommendedName>
</protein>
<dbReference type="PANTHER" id="PTHR45463">
    <property type="entry name" value="OS09G0392200 PROTEIN"/>
    <property type="match status" value="1"/>
</dbReference>
<proteinExistence type="predicted"/>
<dbReference type="InterPro" id="IPR005174">
    <property type="entry name" value="KIB1-4_b-propeller"/>
</dbReference>
<comment type="caution">
    <text evidence="3">The sequence shown here is derived from an EMBL/GenBank/DDBJ whole genome shotgun (WGS) entry which is preliminary data.</text>
</comment>
<feature type="domain" description="KIB1-4 beta-propeller" evidence="2">
    <location>
        <begin position="166"/>
        <end position="358"/>
    </location>
</feature>
<dbReference type="Gene3D" id="1.20.1280.50">
    <property type="match status" value="1"/>
</dbReference>
<organism evidence="3 4">
    <name type="scientific">Coptis chinensis</name>
    <dbReference type="NCBI Taxonomy" id="261450"/>
    <lineage>
        <taxon>Eukaryota</taxon>
        <taxon>Viridiplantae</taxon>
        <taxon>Streptophyta</taxon>
        <taxon>Embryophyta</taxon>
        <taxon>Tracheophyta</taxon>
        <taxon>Spermatophyta</taxon>
        <taxon>Magnoliopsida</taxon>
        <taxon>Ranunculales</taxon>
        <taxon>Ranunculaceae</taxon>
        <taxon>Coptidoideae</taxon>
        <taxon>Coptis</taxon>
    </lineage>
</organism>
<gene>
    <name evidence="3" type="ORF">IFM89_028601</name>
</gene>
<dbReference type="InterPro" id="IPR036047">
    <property type="entry name" value="F-box-like_dom_sf"/>
</dbReference>
<dbReference type="EMBL" id="JADFTS010000003">
    <property type="protein sequence ID" value="KAF9616135.1"/>
    <property type="molecule type" value="Genomic_DNA"/>
</dbReference>
<dbReference type="AlphaFoldDB" id="A0A835M224"/>
<dbReference type="Pfam" id="PF03478">
    <property type="entry name" value="Beta-prop_KIB1-4"/>
    <property type="match status" value="1"/>
</dbReference>
<dbReference type="Pfam" id="PF00646">
    <property type="entry name" value="F-box"/>
    <property type="match status" value="1"/>
</dbReference>
<evidence type="ECO:0000259" key="2">
    <source>
        <dbReference type="Pfam" id="PF03478"/>
    </source>
</evidence>
<reference evidence="3 4" key="1">
    <citation type="submission" date="2020-10" db="EMBL/GenBank/DDBJ databases">
        <title>The Coptis chinensis genome and diversification of protoberbering-type alkaloids.</title>
        <authorList>
            <person name="Wang B."/>
            <person name="Shu S."/>
            <person name="Song C."/>
            <person name="Liu Y."/>
        </authorList>
    </citation>
    <scope>NUCLEOTIDE SEQUENCE [LARGE SCALE GENOMIC DNA]</scope>
    <source>
        <strain evidence="3">HL-2020</strain>
        <tissue evidence="3">Leaf</tissue>
    </source>
</reference>
<name>A0A835M224_9MAGN</name>
<dbReference type="SUPFAM" id="SSF81383">
    <property type="entry name" value="F-box domain"/>
    <property type="match status" value="1"/>
</dbReference>
<dbReference type="InterPro" id="IPR001810">
    <property type="entry name" value="F-box_dom"/>
</dbReference>
<keyword evidence="4" id="KW-1185">Reference proteome</keyword>
<dbReference type="CDD" id="cd09917">
    <property type="entry name" value="F-box_SF"/>
    <property type="match status" value="1"/>
</dbReference>
<feature type="domain" description="F-box" evidence="1">
    <location>
        <begin position="100"/>
        <end position="136"/>
    </location>
</feature>
<dbReference type="Proteomes" id="UP000631114">
    <property type="component" value="Unassembled WGS sequence"/>
</dbReference>
<accession>A0A835M224</accession>
<evidence type="ECO:0000313" key="3">
    <source>
        <dbReference type="EMBL" id="KAF9616135.1"/>
    </source>
</evidence>